<accession>E1LJW2</accession>
<comment type="caution">
    <text evidence="1">The sequence shown here is derived from an EMBL/GenBank/DDBJ whole genome shotgun (WGS) entry which is preliminary data.</text>
</comment>
<dbReference type="AlphaFoldDB" id="E1LJW2"/>
<dbReference type="Proteomes" id="UP000004966">
    <property type="component" value="Unassembled WGS sequence"/>
</dbReference>
<evidence type="ECO:0000313" key="2">
    <source>
        <dbReference type="Proteomes" id="UP000004966"/>
    </source>
</evidence>
<name>E1LJW2_STRMT</name>
<organism evidence="1 2">
    <name type="scientific">Streptococcus mitis SK564</name>
    <dbReference type="NCBI Taxonomy" id="585203"/>
    <lineage>
        <taxon>Bacteria</taxon>
        <taxon>Bacillati</taxon>
        <taxon>Bacillota</taxon>
        <taxon>Bacilli</taxon>
        <taxon>Lactobacillales</taxon>
        <taxon>Streptococcaceae</taxon>
        <taxon>Streptococcus</taxon>
        <taxon>Streptococcus mitis group</taxon>
    </lineage>
</organism>
<proteinExistence type="predicted"/>
<sequence length="37" mass="4509">MIDRLDYPIMFSKVCQENHFQDFRPFFNSLKNLTKNA</sequence>
<evidence type="ECO:0000313" key="1">
    <source>
        <dbReference type="EMBL" id="EFN99344.1"/>
    </source>
</evidence>
<gene>
    <name evidence="1" type="ORF">SMSK564_0137</name>
</gene>
<protein>
    <submittedName>
        <fullName evidence="1">Uncharacterized protein</fullName>
    </submittedName>
</protein>
<reference evidence="1 2" key="1">
    <citation type="submission" date="2010-09" db="EMBL/GenBank/DDBJ databases">
        <authorList>
            <person name="Daugherty S.C."/>
            <person name="Tallon L.J."/>
            <person name="Jones K.M."/>
            <person name="Liu X."/>
            <person name="Kilian M."/>
            <person name="Tettelin H."/>
        </authorList>
    </citation>
    <scope>NUCLEOTIDE SEQUENCE [LARGE SCALE GENOMIC DNA]</scope>
    <source>
        <strain evidence="1 2">SK564</strain>
    </source>
</reference>
<dbReference type="EMBL" id="AEDU01000006">
    <property type="protein sequence ID" value="EFN99344.1"/>
    <property type="molecule type" value="Genomic_DNA"/>
</dbReference>